<organism evidence="1 2">
    <name type="scientific">Penicillium roqueforti (strain FM164)</name>
    <dbReference type="NCBI Taxonomy" id="1365484"/>
    <lineage>
        <taxon>Eukaryota</taxon>
        <taxon>Fungi</taxon>
        <taxon>Dikarya</taxon>
        <taxon>Ascomycota</taxon>
        <taxon>Pezizomycotina</taxon>
        <taxon>Eurotiomycetes</taxon>
        <taxon>Eurotiomycetidae</taxon>
        <taxon>Eurotiales</taxon>
        <taxon>Aspergillaceae</taxon>
        <taxon>Penicillium</taxon>
    </lineage>
</organism>
<keyword evidence="2" id="KW-1185">Reference proteome</keyword>
<dbReference type="AlphaFoldDB" id="W6Q320"/>
<evidence type="ECO:0000313" key="2">
    <source>
        <dbReference type="Proteomes" id="UP000030686"/>
    </source>
</evidence>
<accession>W6Q320</accession>
<sequence>MLRAHKQQQHQELTAHVSPMSIGLARRVPRHWSCSM</sequence>
<gene>
    <name evidence="1" type="ORF">PROQFM164_S02g001123</name>
</gene>
<dbReference type="Proteomes" id="UP000030686">
    <property type="component" value="Unassembled WGS sequence"/>
</dbReference>
<name>W6Q320_PENRF</name>
<reference evidence="1" key="1">
    <citation type="journal article" date="2014" name="Nat. Commun.">
        <title>Multiple recent horizontal transfers of a large genomic region in cheese making fungi.</title>
        <authorList>
            <person name="Cheeseman K."/>
            <person name="Ropars J."/>
            <person name="Renault P."/>
            <person name="Dupont J."/>
            <person name="Gouzy J."/>
            <person name="Branca A."/>
            <person name="Abraham A.L."/>
            <person name="Ceppi M."/>
            <person name="Conseiller E."/>
            <person name="Debuchy R."/>
            <person name="Malagnac F."/>
            <person name="Goarin A."/>
            <person name="Silar P."/>
            <person name="Lacoste S."/>
            <person name="Sallet E."/>
            <person name="Bensimon A."/>
            <person name="Giraud T."/>
            <person name="Brygoo Y."/>
        </authorList>
    </citation>
    <scope>NUCLEOTIDE SEQUENCE [LARGE SCALE GENOMIC DNA]</scope>
    <source>
        <strain evidence="1">FM164</strain>
    </source>
</reference>
<proteinExistence type="predicted"/>
<dbReference type="EMBL" id="HG792016">
    <property type="protein sequence ID" value="CDM30973.1"/>
    <property type="molecule type" value="Genomic_DNA"/>
</dbReference>
<protein>
    <submittedName>
        <fullName evidence="1">Genomic scaffold, ProqFM164S02</fullName>
    </submittedName>
</protein>
<evidence type="ECO:0000313" key="1">
    <source>
        <dbReference type="EMBL" id="CDM30973.1"/>
    </source>
</evidence>